<dbReference type="Proteomes" id="UP001321249">
    <property type="component" value="Unassembled WGS sequence"/>
</dbReference>
<reference evidence="5" key="3">
    <citation type="submission" date="2023-06" db="EMBL/GenBank/DDBJ databases">
        <title>Pangenomics reveal diversification of enzyme families and niche specialization in globally abundant SAR202 bacteria.</title>
        <authorList>
            <person name="Saw J.H.W."/>
        </authorList>
    </citation>
    <scope>NUCLEOTIDE SEQUENCE [LARGE SCALE GENOMIC DNA]</scope>
    <source>
        <strain evidence="5">JH1073</strain>
    </source>
</reference>
<dbReference type="Gene3D" id="3.40.50.720">
    <property type="entry name" value="NAD(P)-binding Rossmann-like Domain"/>
    <property type="match status" value="1"/>
</dbReference>
<protein>
    <submittedName>
        <fullName evidence="4">SDR family oxidoreductase</fullName>
    </submittedName>
</protein>
<evidence type="ECO:0000256" key="1">
    <source>
        <dbReference type="ARBA" id="ARBA00006484"/>
    </source>
</evidence>
<evidence type="ECO:0000313" key="5">
    <source>
        <dbReference type="Proteomes" id="UP001219901"/>
    </source>
</evidence>
<dbReference type="PANTHER" id="PTHR42760">
    <property type="entry name" value="SHORT-CHAIN DEHYDROGENASES/REDUCTASES FAMILY MEMBER"/>
    <property type="match status" value="1"/>
</dbReference>
<proteinExistence type="inferred from homology"/>
<dbReference type="EMBL" id="CP046147">
    <property type="protein sequence ID" value="WFG39835.1"/>
    <property type="molecule type" value="Genomic_DNA"/>
</dbReference>
<comment type="similarity">
    <text evidence="1">Belongs to the short-chain dehydrogenases/reductases (SDR) family.</text>
</comment>
<reference evidence="4" key="2">
    <citation type="journal article" date="2023" name="Nat. Commun.">
        <title>Cultivation of marine bacteria of the SAR202 clade.</title>
        <authorList>
            <person name="Lim Y."/>
            <person name="Seo J.H."/>
            <person name="Giovannoni S.J."/>
            <person name="Kang I."/>
            <person name="Cho J.C."/>
        </authorList>
    </citation>
    <scope>NUCLEOTIDE SEQUENCE</scope>
    <source>
        <strain evidence="4">JH1073</strain>
    </source>
</reference>
<dbReference type="PRINTS" id="PR00081">
    <property type="entry name" value="GDHRDH"/>
</dbReference>
<accession>A0AAJ5ZF41</accession>
<dbReference type="InterPro" id="IPR002347">
    <property type="entry name" value="SDR_fam"/>
</dbReference>
<dbReference type="GO" id="GO:0016616">
    <property type="term" value="F:oxidoreductase activity, acting on the CH-OH group of donors, NAD or NADP as acceptor"/>
    <property type="evidence" value="ECO:0007669"/>
    <property type="project" value="TreeGrafter"/>
</dbReference>
<dbReference type="InterPro" id="IPR036291">
    <property type="entry name" value="NAD(P)-bd_dom_sf"/>
</dbReference>
<dbReference type="PROSITE" id="PS00061">
    <property type="entry name" value="ADH_SHORT"/>
    <property type="match status" value="1"/>
</dbReference>
<gene>
    <name evidence="3" type="ORF">GKO46_12060</name>
    <name evidence="4" type="ORF">GKO48_09470</name>
</gene>
<evidence type="ECO:0000313" key="3">
    <source>
        <dbReference type="EMBL" id="MDG0867803.1"/>
    </source>
</evidence>
<evidence type="ECO:0000313" key="4">
    <source>
        <dbReference type="EMBL" id="WFG39835.1"/>
    </source>
</evidence>
<dbReference type="Proteomes" id="UP001219901">
    <property type="component" value="Chromosome"/>
</dbReference>
<dbReference type="EMBL" id="WMBE01000003">
    <property type="protein sequence ID" value="MDG0867803.1"/>
    <property type="molecule type" value="Genomic_DNA"/>
</dbReference>
<organism evidence="4 5">
    <name type="scientific">Candidatus Lucifugimonas marina</name>
    <dbReference type="NCBI Taxonomy" id="3038979"/>
    <lineage>
        <taxon>Bacteria</taxon>
        <taxon>Bacillati</taxon>
        <taxon>Chloroflexota</taxon>
        <taxon>Dehalococcoidia</taxon>
        <taxon>SAR202 cluster</taxon>
        <taxon>Candidatus Lucifugimonadales</taxon>
        <taxon>Candidatus Lucifugimonadaceae</taxon>
        <taxon>Candidatus Lucifugimonas</taxon>
    </lineage>
</organism>
<dbReference type="RefSeq" id="WP_342826510.1">
    <property type="nucleotide sequence ID" value="NZ_CP046146.1"/>
</dbReference>
<dbReference type="PRINTS" id="PR00080">
    <property type="entry name" value="SDRFAMILY"/>
</dbReference>
<dbReference type="InterPro" id="IPR020904">
    <property type="entry name" value="Sc_DH/Rdtase_CS"/>
</dbReference>
<dbReference type="SUPFAM" id="SSF51735">
    <property type="entry name" value="NAD(P)-binding Rossmann-fold domains"/>
    <property type="match status" value="1"/>
</dbReference>
<dbReference type="FunFam" id="3.40.50.720:FF:000084">
    <property type="entry name" value="Short-chain dehydrogenase reductase"/>
    <property type="match status" value="1"/>
</dbReference>
<dbReference type="Pfam" id="PF13561">
    <property type="entry name" value="adh_short_C2"/>
    <property type="match status" value="1"/>
</dbReference>
<evidence type="ECO:0000313" key="6">
    <source>
        <dbReference type="Proteomes" id="UP001321249"/>
    </source>
</evidence>
<keyword evidence="2" id="KW-0560">Oxidoreductase</keyword>
<keyword evidence="5" id="KW-1185">Reference proteome</keyword>
<dbReference type="AlphaFoldDB" id="A0AAJ5ZF41"/>
<name>A0AAJ5ZF41_9CHLR</name>
<evidence type="ECO:0000256" key="2">
    <source>
        <dbReference type="ARBA" id="ARBA00023002"/>
    </source>
</evidence>
<sequence>MGLLDGKKALITGARKGIGRGIALTLANEGADVGVNDIVDDETSQRAVELIEKRGVKGSFHAGDVSTVAGINAVIDSFLEEHGQIDILVNNAIFPDQSRPLFDTDEAYWDRMMDLSLKGYFFGSQRAAKEMISQGSGGSIVCLSSVHSYVAIEEWTAYGTAKAGLKRMVKGFAIDLKGHNINANCIAPGAISNVLPSEDDDDVIDGAPHDPSRFTDRLPAAKGGLPSDIANAVLYLTSELGQYVNGETILVDGGMIATKVMDN</sequence>
<reference evidence="5 6" key="1">
    <citation type="submission" date="2019-11" db="EMBL/GenBank/DDBJ databases">
        <authorList>
            <person name="Cho J.-C."/>
        </authorList>
    </citation>
    <scope>NUCLEOTIDE SEQUENCE [LARGE SCALE GENOMIC DNA]</scope>
    <source>
        <strain evidence="4 5">JH1073</strain>
        <strain evidence="3 6">JH702</strain>
    </source>
</reference>
<dbReference type="CDD" id="cd05233">
    <property type="entry name" value="SDR_c"/>
    <property type="match status" value="1"/>
</dbReference>